<dbReference type="Pfam" id="PF00001">
    <property type="entry name" value="7tm_1"/>
    <property type="match status" value="2"/>
</dbReference>
<keyword evidence="4 9" id="KW-0297">G-protein coupled receptor</keyword>
<dbReference type="PANTHER" id="PTHR24225">
    <property type="entry name" value="CHEMOTACTIC RECEPTOR"/>
    <property type="match status" value="1"/>
</dbReference>
<keyword evidence="7 9" id="KW-0807">Transducer</keyword>
<feature type="transmembrane region" description="Helical" evidence="10">
    <location>
        <begin position="55"/>
        <end position="79"/>
    </location>
</feature>
<dbReference type="Proteomes" id="UP000242450">
    <property type="component" value="Chromosome 4"/>
</dbReference>
<evidence type="ECO:0000256" key="7">
    <source>
        <dbReference type="ARBA" id="ARBA00023224"/>
    </source>
</evidence>
<organism evidence="12 13">
    <name type="scientific">Cervus elaphus hippelaphus</name>
    <name type="common">European red deer</name>
    <dbReference type="NCBI Taxonomy" id="46360"/>
    <lineage>
        <taxon>Eukaryota</taxon>
        <taxon>Metazoa</taxon>
        <taxon>Chordata</taxon>
        <taxon>Craniata</taxon>
        <taxon>Vertebrata</taxon>
        <taxon>Euteleostomi</taxon>
        <taxon>Mammalia</taxon>
        <taxon>Eutheria</taxon>
        <taxon>Laurasiatheria</taxon>
        <taxon>Artiodactyla</taxon>
        <taxon>Ruminantia</taxon>
        <taxon>Pecora</taxon>
        <taxon>Cervidae</taxon>
        <taxon>Cervinae</taxon>
        <taxon>Cervus</taxon>
    </lineage>
</organism>
<dbReference type="InterPro" id="IPR000276">
    <property type="entry name" value="GPCR_Rhodpsn"/>
</dbReference>
<feature type="transmembrane region" description="Helical" evidence="10">
    <location>
        <begin position="20"/>
        <end position="43"/>
    </location>
</feature>
<dbReference type="Gene3D" id="1.20.1070.10">
    <property type="entry name" value="Rhodopsin 7-helix transmembrane proteins"/>
    <property type="match status" value="2"/>
</dbReference>
<evidence type="ECO:0000256" key="9">
    <source>
        <dbReference type="RuleBase" id="RU000688"/>
    </source>
</evidence>
<dbReference type="PRINTS" id="PR00526">
    <property type="entry name" value="FMETLEUPHER"/>
</dbReference>
<feature type="transmembrane region" description="Helical" evidence="10">
    <location>
        <begin position="150"/>
        <end position="172"/>
    </location>
</feature>
<evidence type="ECO:0000256" key="8">
    <source>
        <dbReference type="ARBA" id="ARBA00025736"/>
    </source>
</evidence>
<dbReference type="OrthoDB" id="6088892at2759"/>
<dbReference type="InterPro" id="IPR000826">
    <property type="entry name" value="Formyl_rcpt-rel"/>
</dbReference>
<dbReference type="InterPro" id="IPR000560">
    <property type="entry name" value="His_Pase_clade-2"/>
</dbReference>
<comment type="similarity">
    <text evidence="9">Belongs to the G-protein coupled receptor 1 family.</text>
</comment>
<dbReference type="PRINTS" id="PR00237">
    <property type="entry name" value="GPCRRHODOPSN"/>
</dbReference>
<evidence type="ECO:0000313" key="12">
    <source>
        <dbReference type="EMBL" id="OWK15681.1"/>
    </source>
</evidence>
<dbReference type="EMBL" id="MKHE01000004">
    <property type="protein sequence ID" value="OWK15681.1"/>
    <property type="molecule type" value="Genomic_DNA"/>
</dbReference>
<keyword evidence="3 10" id="KW-1133">Transmembrane helix</keyword>
<keyword evidence="6 9" id="KW-0675">Receptor</keyword>
<dbReference type="SUPFAM" id="SSF81321">
    <property type="entry name" value="Family A G protein-coupled receptor-like"/>
    <property type="match status" value="1"/>
</dbReference>
<keyword evidence="2 9" id="KW-0812">Transmembrane</keyword>
<evidence type="ECO:0000256" key="1">
    <source>
        <dbReference type="ARBA" id="ARBA00004141"/>
    </source>
</evidence>
<evidence type="ECO:0000256" key="4">
    <source>
        <dbReference type="ARBA" id="ARBA00023040"/>
    </source>
</evidence>
<dbReference type="Gene3D" id="3.40.50.1240">
    <property type="entry name" value="Phosphoglycerate mutase-like"/>
    <property type="match status" value="2"/>
</dbReference>
<evidence type="ECO:0000256" key="5">
    <source>
        <dbReference type="ARBA" id="ARBA00023136"/>
    </source>
</evidence>
<sequence length="625" mass="69263">MNPTSEIECQPETIQGLRQLTITVLSVSFAVGVVANALVLWMMAFRMPHSVTTIWFSNLAFADFMALLSLPISIYIVVTGQWPLTAAACKLYMAFLAVSCFTSIWFLVLISLDRCISVVHPFWSRHHRTAQRAAWLAVARDDSKAVEGKVAVTLIHILLGFLAPLAIISTCAHLIRTRLWQEGSAYARRPKRLLLVLVSAFFAFWLPFNTVLVVRLWQWQAEYKLQPIVWATFSLGCFNSCLNPFLYVFIGRGFQEKFFQSLPSVLARAFGEEGFFNQPVPKVYIRSTDFDRTLESAQANLAGLFPEAAPGRSEAAWRPIPVHTVPVTEDKLLRFPTRSCPRYRELLREATEAAEYQTALEGWTDFLTRLENFTGLSLVGEPLRKAWKEGVRQQLELGRFLRSRYEDFLSPEYRREEQAHGLSLPSWASPDVLQTLAQISALDIGAHVGPPQAAEKAQLSGGILLDAILANFSRVQRLGLPLKMVMYSAGALGLYDGHTPPYAACLGFEFRRRLADADRDDADRDHPGNVTVSLFYRNDSAGLPLTLRLPGCPAPCPLSRFRQLTAPARPPAHGIPCHGSHEPATPAATVVPLLAGAVAVLAALSMGLGLLAWRPGCLRAWGGPV</sequence>
<evidence type="ECO:0000256" key="3">
    <source>
        <dbReference type="ARBA" id="ARBA00022989"/>
    </source>
</evidence>
<gene>
    <name evidence="12" type="ORF">Celaphus_00004777</name>
</gene>
<comment type="subcellular location">
    <subcellularLocation>
        <location evidence="1">Membrane</location>
        <topology evidence="1">Multi-pass membrane protein</topology>
    </subcellularLocation>
</comment>
<evidence type="ECO:0000313" key="13">
    <source>
        <dbReference type="Proteomes" id="UP000242450"/>
    </source>
</evidence>
<evidence type="ECO:0000259" key="11">
    <source>
        <dbReference type="PROSITE" id="PS50262"/>
    </source>
</evidence>
<feature type="transmembrane region" description="Helical" evidence="10">
    <location>
        <begin position="590"/>
        <end position="613"/>
    </location>
</feature>
<keyword evidence="13" id="KW-1185">Reference proteome</keyword>
<reference evidence="12 13" key="1">
    <citation type="journal article" date="2018" name="Mol. Genet. Genomics">
        <title>The red deer Cervus elaphus genome CerEla1.0: sequencing, annotating, genes, and chromosomes.</title>
        <authorList>
            <person name="Bana N.A."/>
            <person name="Nyiri A."/>
            <person name="Nagy J."/>
            <person name="Frank K."/>
            <person name="Nagy T."/>
            <person name="Steger V."/>
            <person name="Schiller M."/>
            <person name="Lakatos P."/>
            <person name="Sugar L."/>
            <person name="Horn P."/>
            <person name="Barta E."/>
            <person name="Orosz L."/>
        </authorList>
    </citation>
    <scope>NUCLEOTIDE SEQUENCE [LARGE SCALE GENOMIC DNA]</scope>
    <source>
        <strain evidence="12">Hungarian</strain>
    </source>
</reference>
<dbReference type="InterPro" id="IPR029033">
    <property type="entry name" value="His_PPase_superfam"/>
</dbReference>
<dbReference type="SUPFAM" id="SSF53254">
    <property type="entry name" value="Phosphoglycerate mutase-like"/>
    <property type="match status" value="1"/>
</dbReference>
<dbReference type="PANTHER" id="PTHR24225:SF27">
    <property type="entry name" value="G-PROTEIN COUPLED RECEPTOR 32-RELATED"/>
    <property type="match status" value="1"/>
</dbReference>
<dbReference type="GO" id="GO:0004875">
    <property type="term" value="F:complement receptor activity"/>
    <property type="evidence" value="ECO:0007669"/>
    <property type="project" value="TreeGrafter"/>
</dbReference>
<evidence type="ECO:0000256" key="10">
    <source>
        <dbReference type="SAM" id="Phobius"/>
    </source>
</evidence>
<dbReference type="Pfam" id="PF00328">
    <property type="entry name" value="His_Phos_2"/>
    <property type="match status" value="1"/>
</dbReference>
<keyword evidence="5 10" id="KW-0472">Membrane</keyword>
<dbReference type="GO" id="GO:0004982">
    <property type="term" value="F:N-formyl peptide receptor activity"/>
    <property type="evidence" value="ECO:0007669"/>
    <property type="project" value="TreeGrafter"/>
</dbReference>
<feature type="transmembrane region" description="Helical" evidence="10">
    <location>
        <begin position="91"/>
        <end position="112"/>
    </location>
</feature>
<dbReference type="GO" id="GO:0007204">
    <property type="term" value="P:positive regulation of cytosolic calcium ion concentration"/>
    <property type="evidence" value="ECO:0007669"/>
    <property type="project" value="TreeGrafter"/>
</dbReference>
<protein>
    <submittedName>
        <fullName evidence="12">ACPT</fullName>
    </submittedName>
</protein>
<comment type="similarity">
    <text evidence="8">Belongs to the chemokine-like receptor (CMKLR) family.</text>
</comment>
<feature type="domain" description="G-protein coupled receptors family 1 profile" evidence="11">
    <location>
        <begin position="35"/>
        <end position="247"/>
    </location>
</feature>
<dbReference type="AlphaFoldDB" id="A0A212DBR5"/>
<comment type="caution">
    <text evidence="12">The sequence shown here is derived from an EMBL/GenBank/DDBJ whole genome shotgun (WGS) entry which is preliminary data.</text>
</comment>
<feature type="transmembrane region" description="Helical" evidence="10">
    <location>
        <begin position="193"/>
        <end position="216"/>
    </location>
</feature>
<dbReference type="InterPro" id="IPR017452">
    <property type="entry name" value="GPCR_Rhodpsn_7TM"/>
</dbReference>
<dbReference type="GO" id="GO:0007200">
    <property type="term" value="P:phospholipase C-activating G protein-coupled receptor signaling pathway"/>
    <property type="evidence" value="ECO:0007669"/>
    <property type="project" value="TreeGrafter"/>
</dbReference>
<name>A0A212DBR5_CEREH</name>
<dbReference type="PROSITE" id="PS00237">
    <property type="entry name" value="G_PROTEIN_RECEP_F1_1"/>
    <property type="match status" value="1"/>
</dbReference>
<dbReference type="PROSITE" id="PS50262">
    <property type="entry name" value="G_PROTEIN_RECEP_F1_2"/>
    <property type="match status" value="1"/>
</dbReference>
<evidence type="ECO:0000256" key="2">
    <source>
        <dbReference type="ARBA" id="ARBA00022692"/>
    </source>
</evidence>
<accession>A0A212DBR5</accession>
<evidence type="ECO:0000256" key="6">
    <source>
        <dbReference type="ARBA" id="ARBA00023170"/>
    </source>
</evidence>
<dbReference type="GO" id="GO:0006954">
    <property type="term" value="P:inflammatory response"/>
    <property type="evidence" value="ECO:0007669"/>
    <property type="project" value="TreeGrafter"/>
</dbReference>
<dbReference type="GO" id="GO:0005886">
    <property type="term" value="C:plasma membrane"/>
    <property type="evidence" value="ECO:0007669"/>
    <property type="project" value="TreeGrafter"/>
</dbReference>
<feature type="transmembrane region" description="Helical" evidence="10">
    <location>
        <begin position="228"/>
        <end position="250"/>
    </location>
</feature>
<proteinExistence type="inferred from homology"/>